<sequence length="117" mass="13475">MVNQGLTSVRVFTDLGQAALRHHQLGPAGSFLRWIKVNWAQSRYHSGARWPGHNIMTNPSWTEILRCPKCRRTGHAELFETAPFRNRILKVSEDFEIRTDERGSDFQCRTCKLPALP</sequence>
<gene>
    <name evidence="1" type="ORF">FBZ93_110106</name>
</gene>
<proteinExistence type="predicted"/>
<name>A0A560LDY0_9BRAD</name>
<keyword evidence="2" id="KW-1185">Reference proteome</keyword>
<dbReference type="OrthoDB" id="8243773at2"/>
<comment type="caution">
    <text evidence="1">The sequence shown here is derived from an EMBL/GenBank/DDBJ whole genome shotgun (WGS) entry which is preliminary data.</text>
</comment>
<dbReference type="RefSeq" id="WP_146989603.1">
    <property type="nucleotide sequence ID" value="NZ_VITY01000010.1"/>
</dbReference>
<organism evidence="1 2">
    <name type="scientific">Bradyrhizobium macuxiense</name>
    <dbReference type="NCBI Taxonomy" id="1755647"/>
    <lineage>
        <taxon>Bacteria</taxon>
        <taxon>Pseudomonadati</taxon>
        <taxon>Pseudomonadota</taxon>
        <taxon>Alphaproteobacteria</taxon>
        <taxon>Hyphomicrobiales</taxon>
        <taxon>Nitrobacteraceae</taxon>
        <taxon>Bradyrhizobium</taxon>
    </lineage>
</organism>
<dbReference type="EMBL" id="VITY01000010">
    <property type="protein sequence ID" value="TWB93502.1"/>
    <property type="molecule type" value="Genomic_DNA"/>
</dbReference>
<reference evidence="1 2" key="1">
    <citation type="submission" date="2019-06" db="EMBL/GenBank/DDBJ databases">
        <title>Genomic Encyclopedia of Type Strains, Phase IV (KMG-V): Genome sequencing to study the core and pangenomes of soil and plant-associated prokaryotes.</title>
        <authorList>
            <person name="Whitman W."/>
        </authorList>
    </citation>
    <scope>NUCLEOTIDE SEQUENCE [LARGE SCALE GENOMIC DNA]</scope>
    <source>
        <strain evidence="1 2">BR 10355</strain>
    </source>
</reference>
<evidence type="ECO:0000313" key="2">
    <source>
        <dbReference type="Proteomes" id="UP000321304"/>
    </source>
</evidence>
<protein>
    <submittedName>
        <fullName evidence="1">Uncharacterized protein</fullName>
    </submittedName>
</protein>
<dbReference type="AlphaFoldDB" id="A0A560LDY0"/>
<accession>A0A560LDY0</accession>
<evidence type="ECO:0000313" key="1">
    <source>
        <dbReference type="EMBL" id="TWB93502.1"/>
    </source>
</evidence>
<dbReference type="Proteomes" id="UP000321304">
    <property type="component" value="Unassembled WGS sequence"/>
</dbReference>